<evidence type="ECO:0008006" key="5">
    <source>
        <dbReference type="Google" id="ProtNLM"/>
    </source>
</evidence>
<dbReference type="Pfam" id="PF00078">
    <property type="entry name" value="RVT_1"/>
    <property type="match status" value="1"/>
</dbReference>
<dbReference type="AlphaFoldDB" id="A0AAD9ZV43"/>
<sequence>MKASARRARNKIRGLVGDDGQWKDSKADMEEIILQYFSNLFCTTNPTQAEMEVILNVIQTRLSTQMKAFLDTDFTSDEMMLKLGFSNLWVSRIMRCVSSVAYSFLLNGEVCGLVQPTRGLRQGDPLSPYLFLICAEGLLALIQKSYMDGHFSGFKCSRSAAAITHLFFADNSLLFTRATDTNYMAIKRILEEYAAASGQVVNFSKSALCVSPAVERSECERERLAAIVGIQVVECHEKYLGLPCISGRHKHKMFADIVDKVWGKSAHCEAGLVNFKDTRFFGYENFKSFCKEDSDAILRIPISASHADDVLIWHYDKSGAYSVKSGYWLGCSLHEAAYSSGMGDLVSWWKFLWKAPISSKVKIFIWKACQNWLPTMYNLSCRGIQVTNRCPLCMRDKETTWHALWGCRLLKDICASMLGIRTAKSGNMGKFLEFLLVCFE</sequence>
<proteinExistence type="predicted"/>
<keyword evidence="4" id="KW-1185">Reference proteome</keyword>
<dbReference type="PANTHER" id="PTHR33116">
    <property type="entry name" value="REVERSE TRANSCRIPTASE ZINC-BINDING DOMAIN-CONTAINING PROTEIN-RELATED-RELATED"/>
    <property type="match status" value="1"/>
</dbReference>
<evidence type="ECO:0000259" key="1">
    <source>
        <dbReference type="Pfam" id="PF00078"/>
    </source>
</evidence>
<evidence type="ECO:0000313" key="4">
    <source>
        <dbReference type="Proteomes" id="UP001281410"/>
    </source>
</evidence>
<protein>
    <recommendedName>
        <fullName evidence="5">Reverse transcriptase domain-containing protein</fullName>
    </recommendedName>
</protein>
<dbReference type="InterPro" id="IPR026960">
    <property type="entry name" value="RVT-Znf"/>
</dbReference>
<accession>A0AAD9ZV43</accession>
<dbReference type="InterPro" id="IPR000477">
    <property type="entry name" value="RT_dom"/>
</dbReference>
<comment type="caution">
    <text evidence="3">The sequence shown here is derived from an EMBL/GenBank/DDBJ whole genome shotgun (WGS) entry which is preliminary data.</text>
</comment>
<evidence type="ECO:0000259" key="2">
    <source>
        <dbReference type="Pfam" id="PF13966"/>
    </source>
</evidence>
<dbReference type="EMBL" id="JANJYJ010000008">
    <property type="protein sequence ID" value="KAK3193675.1"/>
    <property type="molecule type" value="Genomic_DNA"/>
</dbReference>
<feature type="domain" description="Reverse transcriptase zinc-binding" evidence="2">
    <location>
        <begin position="344"/>
        <end position="411"/>
    </location>
</feature>
<evidence type="ECO:0000313" key="3">
    <source>
        <dbReference type="EMBL" id="KAK3193675.1"/>
    </source>
</evidence>
<dbReference type="InterPro" id="IPR043502">
    <property type="entry name" value="DNA/RNA_pol_sf"/>
</dbReference>
<organism evidence="3 4">
    <name type="scientific">Dipteronia sinensis</name>
    <dbReference type="NCBI Taxonomy" id="43782"/>
    <lineage>
        <taxon>Eukaryota</taxon>
        <taxon>Viridiplantae</taxon>
        <taxon>Streptophyta</taxon>
        <taxon>Embryophyta</taxon>
        <taxon>Tracheophyta</taxon>
        <taxon>Spermatophyta</taxon>
        <taxon>Magnoliopsida</taxon>
        <taxon>eudicotyledons</taxon>
        <taxon>Gunneridae</taxon>
        <taxon>Pentapetalae</taxon>
        <taxon>rosids</taxon>
        <taxon>malvids</taxon>
        <taxon>Sapindales</taxon>
        <taxon>Sapindaceae</taxon>
        <taxon>Hippocastanoideae</taxon>
        <taxon>Acereae</taxon>
        <taxon>Dipteronia</taxon>
    </lineage>
</organism>
<dbReference type="Pfam" id="PF13966">
    <property type="entry name" value="zf-RVT"/>
    <property type="match status" value="1"/>
</dbReference>
<feature type="domain" description="Reverse transcriptase" evidence="1">
    <location>
        <begin position="82"/>
        <end position="215"/>
    </location>
</feature>
<dbReference type="Proteomes" id="UP001281410">
    <property type="component" value="Unassembled WGS sequence"/>
</dbReference>
<gene>
    <name evidence="3" type="ORF">Dsin_024985</name>
</gene>
<name>A0AAD9ZV43_9ROSI</name>
<reference evidence="3" key="1">
    <citation type="journal article" date="2023" name="Plant J.">
        <title>Genome sequences and population genomics provide insights into the demographic history, inbreeding, and mutation load of two 'living fossil' tree species of Dipteronia.</title>
        <authorList>
            <person name="Feng Y."/>
            <person name="Comes H.P."/>
            <person name="Chen J."/>
            <person name="Zhu S."/>
            <person name="Lu R."/>
            <person name="Zhang X."/>
            <person name="Li P."/>
            <person name="Qiu J."/>
            <person name="Olsen K.M."/>
            <person name="Qiu Y."/>
        </authorList>
    </citation>
    <scope>NUCLEOTIDE SEQUENCE</scope>
    <source>
        <strain evidence="3">NBL</strain>
    </source>
</reference>
<dbReference type="SUPFAM" id="SSF56672">
    <property type="entry name" value="DNA/RNA polymerases"/>
    <property type="match status" value="1"/>
</dbReference>
<dbReference type="PANTHER" id="PTHR33116:SF86">
    <property type="entry name" value="REVERSE TRANSCRIPTASE DOMAIN-CONTAINING PROTEIN"/>
    <property type="match status" value="1"/>
</dbReference>